<dbReference type="AlphaFoldDB" id="A0A3P3EVJ3"/>
<dbReference type="RefSeq" id="WP_125006621.1">
    <property type="nucleotide sequence ID" value="NZ_RQXT01000073.1"/>
</dbReference>
<name>A0A3P3EVJ3_9HYPH</name>
<dbReference type="OrthoDB" id="9802782at2"/>
<protein>
    <submittedName>
        <fullName evidence="1">Uncharacterized protein</fullName>
    </submittedName>
</protein>
<gene>
    <name evidence="1" type="ORF">EH240_33550</name>
</gene>
<organism evidence="1 2">
    <name type="scientific">Mesorhizobium tamadayense</name>
    <dbReference type="NCBI Taxonomy" id="425306"/>
    <lineage>
        <taxon>Bacteria</taxon>
        <taxon>Pseudomonadati</taxon>
        <taxon>Pseudomonadota</taxon>
        <taxon>Alphaproteobacteria</taxon>
        <taxon>Hyphomicrobiales</taxon>
        <taxon>Phyllobacteriaceae</taxon>
        <taxon>Mesorhizobium</taxon>
    </lineage>
</organism>
<reference evidence="1 2" key="1">
    <citation type="submission" date="2018-11" db="EMBL/GenBank/DDBJ databases">
        <title>the genome of Mesorhizobium tamadayense DSM 28320.</title>
        <authorList>
            <person name="Gao J."/>
        </authorList>
    </citation>
    <scope>NUCLEOTIDE SEQUENCE [LARGE SCALE GENOMIC DNA]</scope>
    <source>
        <strain evidence="1 2">DSM 28320</strain>
    </source>
</reference>
<accession>A0A3P3EVJ3</accession>
<evidence type="ECO:0000313" key="1">
    <source>
        <dbReference type="EMBL" id="RRH90056.1"/>
    </source>
</evidence>
<keyword evidence="2" id="KW-1185">Reference proteome</keyword>
<evidence type="ECO:0000313" key="2">
    <source>
        <dbReference type="Proteomes" id="UP000273786"/>
    </source>
</evidence>
<proteinExistence type="predicted"/>
<dbReference type="EMBL" id="RQXT01000073">
    <property type="protein sequence ID" value="RRH90056.1"/>
    <property type="molecule type" value="Genomic_DNA"/>
</dbReference>
<dbReference type="Proteomes" id="UP000273786">
    <property type="component" value="Unassembled WGS sequence"/>
</dbReference>
<sequence>MLLALDDAISTAVWAGRGADAEIRGVVDLTNRIEARMGAMSLGRAIQFVANASVLGYDVRGAMVFYGETGTPSLRMSNCEHLWAQYGGALLQA</sequence>
<comment type="caution">
    <text evidence="1">The sequence shown here is derived from an EMBL/GenBank/DDBJ whole genome shotgun (WGS) entry which is preliminary data.</text>
</comment>